<proteinExistence type="predicted"/>
<accession>A0A1U7JGQ9</accession>
<protein>
    <submittedName>
        <fullName evidence="4">N-acetylmuramic acid 6-phosphate etherase</fullName>
    </submittedName>
</protein>
<dbReference type="GO" id="GO:0046348">
    <property type="term" value="P:amino sugar catabolic process"/>
    <property type="evidence" value="ECO:0007669"/>
    <property type="project" value="InterPro"/>
</dbReference>
<dbReference type="GO" id="GO:0097367">
    <property type="term" value="F:carbohydrate derivative binding"/>
    <property type="evidence" value="ECO:0007669"/>
    <property type="project" value="InterPro"/>
</dbReference>
<dbReference type="GO" id="GO:0016835">
    <property type="term" value="F:carbon-oxygen lyase activity"/>
    <property type="evidence" value="ECO:0007669"/>
    <property type="project" value="InterPro"/>
</dbReference>
<organism evidence="4 5">
    <name type="scientific">Pseudovibrio exalbescens</name>
    <dbReference type="NCBI Taxonomy" id="197461"/>
    <lineage>
        <taxon>Bacteria</taxon>
        <taxon>Pseudomonadati</taxon>
        <taxon>Pseudomonadota</taxon>
        <taxon>Alphaproteobacteria</taxon>
        <taxon>Hyphomicrobiales</taxon>
        <taxon>Stappiaceae</taxon>
        <taxon>Pseudovibrio</taxon>
    </lineage>
</organism>
<keyword evidence="1" id="KW-0456">Lyase</keyword>
<dbReference type="OrthoDB" id="9813395at2"/>
<evidence type="ECO:0000256" key="1">
    <source>
        <dbReference type="ARBA" id="ARBA00023239"/>
    </source>
</evidence>
<evidence type="ECO:0000313" key="4">
    <source>
        <dbReference type="EMBL" id="OKL43933.1"/>
    </source>
</evidence>
<dbReference type="Proteomes" id="UP000185783">
    <property type="component" value="Unassembled WGS sequence"/>
</dbReference>
<dbReference type="RefSeq" id="WP_028481268.1">
    <property type="nucleotide sequence ID" value="NZ_LVVZ01000015.1"/>
</dbReference>
<dbReference type="Gene3D" id="1.10.8.1080">
    <property type="match status" value="1"/>
</dbReference>
<reference evidence="4 5" key="1">
    <citation type="submission" date="2016-03" db="EMBL/GenBank/DDBJ databases">
        <title>Genome sequence of Nesiotobacter sp. nov., a moderately halophilic alphaproteobacterium isolated from the Yellow Sea, China.</title>
        <authorList>
            <person name="Zhang G."/>
            <person name="Zhang R."/>
        </authorList>
    </citation>
    <scope>NUCLEOTIDE SEQUENCE [LARGE SCALE GENOMIC DNA]</scope>
    <source>
        <strain evidence="4 5">WB1-6</strain>
    </source>
</reference>
<keyword evidence="2" id="KW-0119">Carbohydrate metabolism</keyword>
<dbReference type="PANTHER" id="PTHR10088:SF4">
    <property type="entry name" value="GLUCOKINASE REGULATORY PROTEIN"/>
    <property type="match status" value="1"/>
</dbReference>
<dbReference type="SUPFAM" id="SSF53697">
    <property type="entry name" value="SIS domain"/>
    <property type="match status" value="1"/>
</dbReference>
<dbReference type="GO" id="GO:0009254">
    <property type="term" value="P:peptidoglycan turnover"/>
    <property type="evidence" value="ECO:0007669"/>
    <property type="project" value="TreeGrafter"/>
</dbReference>
<dbReference type="NCBIfam" id="NF003915">
    <property type="entry name" value="PRK05441.1"/>
    <property type="match status" value="1"/>
</dbReference>
<dbReference type="AlphaFoldDB" id="A0A1U7JGQ9"/>
<evidence type="ECO:0000313" key="5">
    <source>
        <dbReference type="Proteomes" id="UP000185783"/>
    </source>
</evidence>
<dbReference type="Pfam" id="PF01380">
    <property type="entry name" value="SIS"/>
    <property type="match status" value="1"/>
</dbReference>
<name>A0A1U7JGQ9_9HYPH</name>
<dbReference type="Gene3D" id="3.40.50.10490">
    <property type="entry name" value="Glucose-6-phosphate isomerase like protein, domain 1"/>
    <property type="match status" value="1"/>
</dbReference>
<dbReference type="InterPro" id="IPR001347">
    <property type="entry name" value="SIS_dom"/>
</dbReference>
<evidence type="ECO:0000256" key="2">
    <source>
        <dbReference type="ARBA" id="ARBA00023277"/>
    </source>
</evidence>
<dbReference type="GO" id="GO:0016803">
    <property type="term" value="F:ether hydrolase activity"/>
    <property type="evidence" value="ECO:0007669"/>
    <property type="project" value="TreeGrafter"/>
</dbReference>
<sequence>MSDGTEKAAERYRGLDTWETTEILNSLWDGQMRAVAACLPALGDMGAAVDAAVARLGGSEGRLIYVGAGSSGVISLLDALELGSTFDWPDDRVRVILPSGLDLSNGMADSVEDEGTVGADRVADLDVGDEDVIVGVSASGRSAFTIEALRAAGANGALTIGFANNTGSPLEEAAQHMIVALTGAEVVAGSTRLAAGTSQKVMFNLFSTTLMTRLGGIHDNLMVNVRPENAKLRKRCAAMVAQIAQVSDADATDALGRYGTVKRAVLGLSGVADNEIDARLEAAGGVLRRSLNSGDSR</sequence>
<dbReference type="STRING" id="197461.A3843_10060"/>
<dbReference type="CDD" id="cd05007">
    <property type="entry name" value="SIS_Etherase"/>
    <property type="match status" value="1"/>
</dbReference>
<dbReference type="PROSITE" id="PS51464">
    <property type="entry name" value="SIS"/>
    <property type="match status" value="1"/>
</dbReference>
<gene>
    <name evidence="4" type="ORF">A3843_10060</name>
</gene>
<evidence type="ECO:0000259" key="3">
    <source>
        <dbReference type="PROSITE" id="PS51464"/>
    </source>
</evidence>
<dbReference type="EMBL" id="LVVZ01000015">
    <property type="protein sequence ID" value="OKL43933.1"/>
    <property type="molecule type" value="Genomic_DNA"/>
</dbReference>
<feature type="domain" description="SIS" evidence="3">
    <location>
        <begin position="52"/>
        <end position="216"/>
    </location>
</feature>
<keyword evidence="5" id="KW-1185">Reference proteome</keyword>
<dbReference type="InterPro" id="IPR040190">
    <property type="entry name" value="MURQ/GCKR"/>
</dbReference>
<dbReference type="InterPro" id="IPR046348">
    <property type="entry name" value="SIS_dom_sf"/>
</dbReference>
<dbReference type="PANTHER" id="PTHR10088">
    <property type="entry name" value="GLUCOKINASE REGULATORY PROTEIN"/>
    <property type="match status" value="1"/>
</dbReference>
<comment type="caution">
    <text evidence="4">The sequence shown here is derived from an EMBL/GenBank/DDBJ whole genome shotgun (WGS) entry which is preliminary data.</text>
</comment>
<dbReference type="InterPro" id="IPR005488">
    <property type="entry name" value="Etherase_MurQ"/>
</dbReference>